<dbReference type="EMBL" id="PDLK01000002">
    <property type="protein sequence ID" value="PHH04122.1"/>
    <property type="molecule type" value="Genomic_DNA"/>
</dbReference>
<evidence type="ECO:0000313" key="3">
    <source>
        <dbReference type="EMBL" id="PHH04772.1"/>
    </source>
</evidence>
<feature type="region of interest" description="Disordered" evidence="1">
    <location>
        <begin position="74"/>
        <end position="125"/>
    </location>
</feature>
<reference evidence="4" key="1">
    <citation type="submission" date="2017-09" db="EMBL/GenBank/DDBJ databases">
        <title>FDA dAtabase for Regulatory Grade micrObial Sequences (FDA-ARGOS): Supporting development and validation of Infectious Disease Dx tests.</title>
        <authorList>
            <person name="Minogue T."/>
            <person name="Wolcott M."/>
            <person name="Wasieloski L."/>
            <person name="Aguilar W."/>
            <person name="Moore D."/>
            <person name="Tallon L."/>
            <person name="Sadzewicz L."/>
            <person name="Ott S."/>
            <person name="Zhao X."/>
            <person name="Nagaraj S."/>
            <person name="Vavikolanu K."/>
            <person name="Aluvathingal J."/>
            <person name="Nadendla S."/>
            <person name="Sichtig H."/>
        </authorList>
    </citation>
    <scope>NUCLEOTIDE SEQUENCE [LARGE SCALE GENOMIC DNA]</scope>
    <source>
        <strain evidence="4">FDAARGOS_404</strain>
    </source>
</reference>
<feature type="compositionally biased region" description="Low complexity" evidence="1">
    <location>
        <begin position="74"/>
        <end position="106"/>
    </location>
</feature>
<dbReference type="RefSeq" id="WP_098946238.1">
    <property type="nucleotide sequence ID" value="NZ_CP083630.1"/>
</dbReference>
<sequence>MATLDDDLAKAVTEGFRLAQGSIINQDLILSGTGDVTVTLADGSKKTGPSWTKLIAQAGAAGASAAAAAASEKNAKTSETNANSSKTAAASSASAAKTSETNAKTSETNAKTSETNAKTSENNASASASSAAASLAAAQKLTSVPYEESPFPDVWAPLNDDLRLLAGFAPYDRLTISGQVLELPTKSLTFSRATMATYIDKSGVLRTAAINEPRFEKEGLLIEGQSTNLAIYSSPTQDYSSYFRSGANNTRTFKPEGGVLLTTLTDTGTWWEQNINVANYDPTKPASVSCYLEFPAAAKVRVMLMRYSSEGDIAAASITAAPGVNKVSVPVLGGAVNQRLGLRITVDAGTPVSSVIFIDRMQIEESAQATSYIPTNGAAATRAADACTLQRAGNDNYYAPFSFSVSVHANGASFVGADANTRRCILAIYPSKSEWIISYINNNAGPLGKVAATYGSGNAMTSNLVVDDGAQHVVTFSTDLTTNKVAVDGDIASVAASARPIPNPTESDLYKVIYLGASSGSPGGGVRMLNGHLRNLRIWHRALTDNQIKGLR</sequence>
<dbReference type="AlphaFoldDB" id="A0A855ERJ8"/>
<proteinExistence type="predicted"/>
<dbReference type="SUPFAM" id="SSF49899">
    <property type="entry name" value="Concanavalin A-like lectins/glucanases"/>
    <property type="match status" value="1"/>
</dbReference>
<evidence type="ECO:0000256" key="1">
    <source>
        <dbReference type="SAM" id="MobiDB-lite"/>
    </source>
</evidence>
<accession>A0A855ERJ8</accession>
<dbReference type="InterPro" id="IPR013320">
    <property type="entry name" value="ConA-like_dom_sf"/>
</dbReference>
<dbReference type="EMBL" id="PDLK01000002">
    <property type="protein sequence ID" value="PHH04772.1"/>
    <property type="molecule type" value="Genomic_DNA"/>
</dbReference>
<feature type="compositionally biased region" description="Polar residues" evidence="1">
    <location>
        <begin position="107"/>
        <end position="123"/>
    </location>
</feature>
<dbReference type="Pfam" id="PF13385">
    <property type="entry name" value="Laminin_G_3"/>
    <property type="match status" value="1"/>
</dbReference>
<protein>
    <submittedName>
        <fullName evidence="2">Uncharacterized protein</fullName>
    </submittedName>
</protein>
<name>A0A855ERJ8_9ENTR</name>
<gene>
    <name evidence="2" type="ORF">CRX53_09125</name>
    <name evidence="3" type="ORF">CRX53_12795</name>
</gene>
<evidence type="ECO:0000313" key="4">
    <source>
        <dbReference type="Proteomes" id="UP000222768"/>
    </source>
</evidence>
<dbReference type="Proteomes" id="UP000222768">
    <property type="component" value="Unassembled WGS sequence"/>
</dbReference>
<organism evidence="2 4">
    <name type="scientific">Leclercia adecarboxylata</name>
    <dbReference type="NCBI Taxonomy" id="83655"/>
    <lineage>
        <taxon>Bacteria</taxon>
        <taxon>Pseudomonadati</taxon>
        <taxon>Pseudomonadota</taxon>
        <taxon>Gammaproteobacteria</taxon>
        <taxon>Enterobacterales</taxon>
        <taxon>Enterobacteriaceae</taxon>
        <taxon>Leclercia</taxon>
    </lineage>
</organism>
<reference evidence="2" key="2">
    <citation type="submission" date="2017-09" db="EMBL/GenBank/DDBJ databases">
        <title>FDA dAtabase for Regulatory Grade micrObial Sequences (FDA-ARGOS): Supporting development and validation of Infectious Disease Dx tests.</title>
        <authorList>
            <person name="Minogue T."/>
            <person name="Wolcott M."/>
            <person name="Wasieloski L."/>
            <person name="Aguilar W."/>
            <person name="Moore D."/>
            <person name="Tallon L.J."/>
            <person name="Sadzewicz L."/>
            <person name="Ott S."/>
            <person name="Zhao X."/>
            <person name="Nagaraj S."/>
            <person name="Vavikolanu K."/>
            <person name="Aluvathingal J."/>
            <person name="Nadendla S."/>
            <person name="Sichtig H."/>
        </authorList>
    </citation>
    <scope>NUCLEOTIDE SEQUENCE</scope>
    <source>
        <strain evidence="2">FDAARGOS_404</strain>
    </source>
</reference>
<comment type="caution">
    <text evidence="2">The sequence shown here is derived from an EMBL/GenBank/DDBJ whole genome shotgun (WGS) entry which is preliminary data.</text>
</comment>
<dbReference type="Gene3D" id="2.60.120.200">
    <property type="match status" value="1"/>
</dbReference>
<evidence type="ECO:0000313" key="2">
    <source>
        <dbReference type="EMBL" id="PHH04122.1"/>
    </source>
</evidence>